<evidence type="ECO:0000259" key="6">
    <source>
        <dbReference type="PROSITE" id="PS50123"/>
    </source>
</evidence>
<dbReference type="SMART" id="SM00138">
    <property type="entry name" value="MeTrc"/>
    <property type="match status" value="1"/>
</dbReference>
<evidence type="ECO:0000256" key="3">
    <source>
        <dbReference type="ARBA" id="ARBA00022603"/>
    </source>
</evidence>
<dbReference type="SUPFAM" id="SSF53335">
    <property type="entry name" value="S-adenosyl-L-methionine-dependent methyltransferases"/>
    <property type="match status" value="1"/>
</dbReference>
<dbReference type="SUPFAM" id="SSF47757">
    <property type="entry name" value="Chemotaxis receptor methyltransferase CheR, N-terminal domain"/>
    <property type="match status" value="1"/>
</dbReference>
<sequence>MIVNLSSEEFSLMKRYIEEKCGILLSEDKAYLIESRLSKLLVDFRCNTFEEFYKLIYNSKDDSITERMIDAITTNETLWFRDRKPWKILENVLMPQYIDMLRKNKKNKIRIWSAGCSTGQEPYTVAMIIDNYLSKNNISDVSISQFEIVATDISSSIIEIAKSARYDAISIMRGLPEFYKNKYFEKEGRIYILKDNIKKMVKFYRFNLQKSFAFFGNFDLIYCRYVTIYFSDTLKNDILRRMALSLKENGNFFLGSSEIYFNYNDYYDKKEYMGSVYYEVKR</sequence>
<dbReference type="PANTHER" id="PTHR24422:SF21">
    <property type="entry name" value="CHEMOTAXIS PROTEIN METHYLTRANSFERASE 1"/>
    <property type="match status" value="1"/>
</dbReference>
<evidence type="ECO:0000313" key="7">
    <source>
        <dbReference type="EMBL" id="MCY6369916.1"/>
    </source>
</evidence>
<dbReference type="EMBL" id="JAPQES010000001">
    <property type="protein sequence ID" value="MCY6369916.1"/>
    <property type="molecule type" value="Genomic_DNA"/>
</dbReference>
<accession>A0ABT4CPB6</accession>
<evidence type="ECO:0000256" key="4">
    <source>
        <dbReference type="ARBA" id="ARBA00022679"/>
    </source>
</evidence>
<proteinExistence type="predicted"/>
<feature type="domain" description="CheR-type methyltransferase" evidence="6">
    <location>
        <begin position="1"/>
        <end position="282"/>
    </location>
</feature>
<dbReference type="Pfam" id="PF01739">
    <property type="entry name" value="CheR"/>
    <property type="match status" value="1"/>
</dbReference>
<dbReference type="InterPro" id="IPR022642">
    <property type="entry name" value="CheR_C"/>
</dbReference>
<evidence type="ECO:0000256" key="1">
    <source>
        <dbReference type="ARBA" id="ARBA00001541"/>
    </source>
</evidence>
<reference evidence="7" key="1">
    <citation type="submission" date="2022-12" db="EMBL/GenBank/DDBJ databases">
        <authorList>
            <person name="Wang J."/>
        </authorList>
    </citation>
    <scope>NUCLEOTIDE SEQUENCE</scope>
    <source>
        <strain evidence="7">HY-42-06</strain>
    </source>
</reference>
<dbReference type="InterPro" id="IPR029063">
    <property type="entry name" value="SAM-dependent_MTases_sf"/>
</dbReference>
<dbReference type="PRINTS" id="PR00996">
    <property type="entry name" value="CHERMTFRASE"/>
</dbReference>
<dbReference type="InterPro" id="IPR000780">
    <property type="entry name" value="CheR_MeTrfase"/>
</dbReference>
<keyword evidence="4" id="KW-0808">Transferase</keyword>
<evidence type="ECO:0000256" key="5">
    <source>
        <dbReference type="ARBA" id="ARBA00022691"/>
    </source>
</evidence>
<evidence type="ECO:0000256" key="2">
    <source>
        <dbReference type="ARBA" id="ARBA00012534"/>
    </source>
</evidence>
<dbReference type="PROSITE" id="PS50123">
    <property type="entry name" value="CHER"/>
    <property type="match status" value="1"/>
</dbReference>
<comment type="caution">
    <text evidence="7">The sequence shown here is derived from an EMBL/GenBank/DDBJ whole genome shotgun (WGS) entry which is preliminary data.</text>
</comment>
<dbReference type="InterPro" id="IPR022641">
    <property type="entry name" value="CheR_N"/>
</dbReference>
<dbReference type="Gene3D" id="1.10.155.10">
    <property type="entry name" value="Chemotaxis receptor methyltransferase CheR, N-terminal domain"/>
    <property type="match status" value="1"/>
</dbReference>
<dbReference type="InterPro" id="IPR050903">
    <property type="entry name" value="Bact_Chemotaxis_MeTrfase"/>
</dbReference>
<keyword evidence="3" id="KW-0489">Methyltransferase</keyword>
<keyword evidence="5" id="KW-0949">S-adenosyl-L-methionine</keyword>
<organism evidence="7 8">
    <name type="scientific">Clostridium ganghwense</name>
    <dbReference type="NCBI Taxonomy" id="312089"/>
    <lineage>
        <taxon>Bacteria</taxon>
        <taxon>Bacillati</taxon>
        <taxon>Bacillota</taxon>
        <taxon>Clostridia</taxon>
        <taxon>Eubacteriales</taxon>
        <taxon>Clostridiaceae</taxon>
        <taxon>Clostridium</taxon>
    </lineage>
</organism>
<comment type="catalytic activity">
    <reaction evidence="1">
        <text>L-glutamyl-[protein] + S-adenosyl-L-methionine = [protein]-L-glutamate 5-O-methyl ester + S-adenosyl-L-homocysteine</text>
        <dbReference type="Rhea" id="RHEA:24452"/>
        <dbReference type="Rhea" id="RHEA-COMP:10208"/>
        <dbReference type="Rhea" id="RHEA-COMP:10311"/>
        <dbReference type="ChEBI" id="CHEBI:29973"/>
        <dbReference type="ChEBI" id="CHEBI:57856"/>
        <dbReference type="ChEBI" id="CHEBI:59789"/>
        <dbReference type="ChEBI" id="CHEBI:82795"/>
        <dbReference type="EC" id="2.1.1.80"/>
    </reaction>
</comment>
<keyword evidence="8" id="KW-1185">Reference proteome</keyword>
<dbReference type="Pfam" id="PF03705">
    <property type="entry name" value="CheR_N"/>
    <property type="match status" value="1"/>
</dbReference>
<evidence type="ECO:0000313" key="8">
    <source>
        <dbReference type="Proteomes" id="UP001079657"/>
    </source>
</evidence>
<protein>
    <recommendedName>
        <fullName evidence="2">protein-glutamate O-methyltransferase</fullName>
        <ecNumber evidence="2">2.1.1.80</ecNumber>
    </recommendedName>
</protein>
<dbReference type="EC" id="2.1.1.80" evidence="2"/>
<dbReference type="InterPro" id="IPR036804">
    <property type="entry name" value="CheR_N_sf"/>
</dbReference>
<name>A0ABT4CPB6_9CLOT</name>
<gene>
    <name evidence="7" type="ORF">OXH55_04665</name>
</gene>
<dbReference type="PANTHER" id="PTHR24422">
    <property type="entry name" value="CHEMOTAXIS PROTEIN METHYLTRANSFERASE"/>
    <property type="match status" value="1"/>
</dbReference>
<dbReference type="Gene3D" id="3.40.50.150">
    <property type="entry name" value="Vaccinia Virus protein VP39"/>
    <property type="match status" value="1"/>
</dbReference>
<dbReference type="Proteomes" id="UP001079657">
    <property type="component" value="Unassembled WGS sequence"/>
</dbReference>